<reference evidence="1 2" key="1">
    <citation type="journal article" date="2012" name="BMC Microbiol.">
        <title>Genome sequence of Desulfitobacterium hafniense DCB-2, a Gram-positive anaerobe capable of dehalogenation and metal reduction.</title>
        <authorList>
            <person name="Kim S.H."/>
            <person name="Harzman C."/>
            <person name="Davis J.K."/>
            <person name="Hutcheson R."/>
            <person name="Broderick J.B."/>
            <person name="Marsh T.L."/>
            <person name="Tiedje J.M."/>
        </authorList>
    </citation>
    <scope>NUCLEOTIDE SEQUENCE [LARGE SCALE GENOMIC DNA]</scope>
    <source>
        <strain evidence="2">DSM 10664 / DCB-2</strain>
    </source>
</reference>
<proteinExistence type="predicted"/>
<organism evidence="1 2">
    <name type="scientific">Desulfitobacterium hafniense (strain DSM 10664 / DCB-2)</name>
    <dbReference type="NCBI Taxonomy" id="272564"/>
    <lineage>
        <taxon>Bacteria</taxon>
        <taxon>Bacillati</taxon>
        <taxon>Bacillota</taxon>
        <taxon>Clostridia</taxon>
        <taxon>Eubacteriales</taxon>
        <taxon>Desulfitobacteriaceae</taxon>
        <taxon>Desulfitobacterium</taxon>
    </lineage>
</organism>
<name>B8FVX3_DESHD</name>
<dbReference type="Proteomes" id="UP000007726">
    <property type="component" value="Chromosome"/>
</dbReference>
<accession>B8FVX3</accession>
<dbReference type="AlphaFoldDB" id="B8FVX3"/>
<gene>
    <name evidence="1" type="ordered locus">Dhaf_0695</name>
</gene>
<protein>
    <submittedName>
        <fullName evidence="1">Uncharacterized protein</fullName>
    </submittedName>
</protein>
<dbReference type="EMBL" id="CP001336">
    <property type="protein sequence ID" value="ACL18759.1"/>
    <property type="molecule type" value="Genomic_DNA"/>
</dbReference>
<dbReference type="HOGENOM" id="CLU_204465_0_0_9"/>
<evidence type="ECO:0000313" key="1">
    <source>
        <dbReference type="EMBL" id="ACL18759.1"/>
    </source>
</evidence>
<sequence length="64" mass="7089">MSTPKFSIMSCFFSIAALFLIALIIGQNIESNITMDLSSQKIIMESPAPPEPETPIDMHNFTVE</sequence>
<dbReference type="KEGG" id="dhd:Dhaf_0695"/>
<evidence type="ECO:0000313" key="2">
    <source>
        <dbReference type="Proteomes" id="UP000007726"/>
    </source>
</evidence>
<dbReference type="RefSeq" id="WP_015942954.1">
    <property type="nucleotide sequence ID" value="NC_011830.1"/>
</dbReference>